<keyword evidence="7" id="KW-1185">Reference proteome</keyword>
<accession>A0A8C7MUW7</accession>
<sequence>MMGQQVLVLSQNMKRESGRKVQTGNISAAKTIADVIRTCLGPRAMMKMLLDPMGGIVMTNDGNAILREIQVQHPAAKSMIEISRTQDEEVGDGTTSVIILAGEMLSVSEQFLEQQMHPTVVISAYRHALDDMLNLLKDISTPVDVTRNVLLEPSLLPGGGAAEMAVSQRLMELSKALTGVEQWPYRALAQALEVIPRTLIQNCGASTIRVLTSLRAKHTQKGSVSWGVNGETGTLADMTSLGIWEPLAVKAQTYKTAVETAILLLRIDDIVSGHKKKGDEQTGGGQAPS</sequence>
<dbReference type="GeneTree" id="ENSGT00570000079224"/>
<dbReference type="InterPro" id="IPR002194">
    <property type="entry name" value="Chaperonin_TCP-1_CS"/>
</dbReference>
<dbReference type="InterPro" id="IPR017998">
    <property type="entry name" value="Chaperone_TCP-1"/>
</dbReference>
<dbReference type="AlphaFoldDB" id="A0A8C7MUW7"/>
<reference evidence="6" key="1">
    <citation type="submission" date="2025-08" db="UniProtKB">
        <authorList>
            <consortium name="Ensembl"/>
        </authorList>
    </citation>
    <scope>IDENTIFICATION</scope>
</reference>
<dbReference type="InterPro" id="IPR027413">
    <property type="entry name" value="GROEL-like_equatorial_sf"/>
</dbReference>
<keyword evidence="3 5" id="KW-0067">ATP-binding</keyword>
<dbReference type="GO" id="GO:0051082">
    <property type="term" value="F:unfolded protein binding"/>
    <property type="evidence" value="ECO:0007669"/>
    <property type="project" value="InterPro"/>
</dbReference>
<dbReference type="PROSITE" id="PS00995">
    <property type="entry name" value="TCP1_3"/>
    <property type="match status" value="1"/>
</dbReference>
<name>A0A8C7MUW7_ONCKI</name>
<dbReference type="SUPFAM" id="SSF48592">
    <property type="entry name" value="GroEL equatorial domain-like"/>
    <property type="match status" value="1"/>
</dbReference>
<evidence type="ECO:0000256" key="5">
    <source>
        <dbReference type="RuleBase" id="RU004187"/>
    </source>
</evidence>
<evidence type="ECO:0000256" key="2">
    <source>
        <dbReference type="ARBA" id="ARBA00022741"/>
    </source>
</evidence>
<proteinExistence type="inferred from homology"/>
<dbReference type="Gene3D" id="1.10.560.10">
    <property type="entry name" value="GroEL-like equatorial domain"/>
    <property type="match status" value="1"/>
</dbReference>
<evidence type="ECO:0000313" key="7">
    <source>
        <dbReference type="Proteomes" id="UP000694557"/>
    </source>
</evidence>
<evidence type="ECO:0000256" key="4">
    <source>
        <dbReference type="ARBA" id="ARBA00023186"/>
    </source>
</evidence>
<dbReference type="GO" id="GO:0005524">
    <property type="term" value="F:ATP binding"/>
    <property type="evidence" value="ECO:0007669"/>
    <property type="project" value="UniProtKB-KW"/>
</dbReference>
<dbReference type="FunFam" id="1.10.560.10:FF:000009">
    <property type="entry name" value="T-complex protein 1 subunit gamma"/>
    <property type="match status" value="1"/>
</dbReference>
<gene>
    <name evidence="6" type="primary">CCT3</name>
</gene>
<dbReference type="GO" id="GO:0140662">
    <property type="term" value="F:ATP-dependent protein folding chaperone"/>
    <property type="evidence" value="ECO:0007669"/>
    <property type="project" value="InterPro"/>
</dbReference>
<comment type="similarity">
    <text evidence="1 5">Belongs to the TCP-1 chaperonin family.</text>
</comment>
<dbReference type="PRINTS" id="PR00304">
    <property type="entry name" value="TCOMPLEXTCP1"/>
</dbReference>
<keyword evidence="4 5" id="KW-0143">Chaperone</keyword>
<evidence type="ECO:0000256" key="1">
    <source>
        <dbReference type="ARBA" id="ARBA00008020"/>
    </source>
</evidence>
<evidence type="ECO:0000313" key="6">
    <source>
        <dbReference type="Ensembl" id="ENSOKIP00005080165.1"/>
    </source>
</evidence>
<organism evidence="6 7">
    <name type="scientific">Oncorhynchus kisutch</name>
    <name type="common">Coho salmon</name>
    <name type="synonym">Salmo kisutch</name>
    <dbReference type="NCBI Taxonomy" id="8019"/>
    <lineage>
        <taxon>Eukaryota</taxon>
        <taxon>Metazoa</taxon>
        <taxon>Chordata</taxon>
        <taxon>Craniata</taxon>
        <taxon>Vertebrata</taxon>
        <taxon>Euteleostomi</taxon>
        <taxon>Actinopterygii</taxon>
        <taxon>Neopterygii</taxon>
        <taxon>Teleostei</taxon>
        <taxon>Protacanthopterygii</taxon>
        <taxon>Salmoniformes</taxon>
        <taxon>Salmonidae</taxon>
        <taxon>Salmoninae</taxon>
        <taxon>Oncorhynchus</taxon>
    </lineage>
</organism>
<dbReference type="PANTHER" id="PTHR11353">
    <property type="entry name" value="CHAPERONIN"/>
    <property type="match status" value="1"/>
</dbReference>
<dbReference type="PROSITE" id="PS00751">
    <property type="entry name" value="TCP1_2"/>
    <property type="match status" value="1"/>
</dbReference>
<dbReference type="InterPro" id="IPR002423">
    <property type="entry name" value="Cpn60/GroEL/TCP-1"/>
</dbReference>
<dbReference type="Pfam" id="PF00118">
    <property type="entry name" value="Cpn60_TCP1"/>
    <property type="match status" value="1"/>
</dbReference>
<dbReference type="Ensembl" id="ENSOKIT00005085397.1">
    <property type="protein sequence ID" value="ENSOKIP00005080165.1"/>
    <property type="gene ID" value="ENSOKIG00005034428.1"/>
</dbReference>
<dbReference type="Proteomes" id="UP000694557">
    <property type="component" value="Unassembled WGS sequence"/>
</dbReference>
<evidence type="ECO:0000256" key="3">
    <source>
        <dbReference type="ARBA" id="ARBA00022840"/>
    </source>
</evidence>
<reference evidence="6" key="2">
    <citation type="submission" date="2025-09" db="UniProtKB">
        <authorList>
            <consortium name="Ensembl"/>
        </authorList>
    </citation>
    <scope>IDENTIFICATION</scope>
</reference>
<dbReference type="GO" id="GO:0016887">
    <property type="term" value="F:ATP hydrolysis activity"/>
    <property type="evidence" value="ECO:0007669"/>
    <property type="project" value="InterPro"/>
</dbReference>
<dbReference type="PROSITE" id="PS00750">
    <property type="entry name" value="TCP1_1"/>
    <property type="match status" value="1"/>
</dbReference>
<protein>
    <submittedName>
        <fullName evidence="6">Chaperonin containing TCP1 subunit 3</fullName>
    </submittedName>
</protein>
<keyword evidence="2 5" id="KW-0547">Nucleotide-binding</keyword>